<dbReference type="GO" id="GO:0005829">
    <property type="term" value="C:cytosol"/>
    <property type="evidence" value="ECO:0007669"/>
    <property type="project" value="TreeGrafter"/>
</dbReference>
<feature type="region of interest" description="Disordered" evidence="4">
    <location>
        <begin position="185"/>
        <end position="226"/>
    </location>
</feature>
<dbReference type="STRING" id="564137.SAMN04488238_108145"/>
<dbReference type="SUPFAM" id="SSF111384">
    <property type="entry name" value="OmpH-like"/>
    <property type="match status" value="1"/>
</dbReference>
<dbReference type="InterPro" id="IPR005632">
    <property type="entry name" value="Chaperone_Skp"/>
</dbReference>
<evidence type="ECO:0000256" key="5">
    <source>
        <dbReference type="SAM" id="SignalP"/>
    </source>
</evidence>
<gene>
    <name evidence="6" type="ORF">SAMN04488238_108145</name>
</gene>
<feature type="signal peptide" evidence="5">
    <location>
        <begin position="1"/>
        <end position="24"/>
    </location>
</feature>
<dbReference type="RefSeq" id="WP_092890962.1">
    <property type="nucleotide sequence ID" value="NZ_CP061498.1"/>
</dbReference>
<evidence type="ECO:0000256" key="1">
    <source>
        <dbReference type="ARBA" id="ARBA00009091"/>
    </source>
</evidence>
<organism evidence="6 7">
    <name type="scientific">Roseicitreum antarcticum</name>
    <dbReference type="NCBI Taxonomy" id="564137"/>
    <lineage>
        <taxon>Bacteria</taxon>
        <taxon>Pseudomonadati</taxon>
        <taxon>Pseudomonadota</taxon>
        <taxon>Alphaproteobacteria</taxon>
        <taxon>Rhodobacterales</taxon>
        <taxon>Paracoccaceae</taxon>
        <taxon>Roseicitreum</taxon>
    </lineage>
</organism>
<dbReference type="EMBL" id="FNOM01000008">
    <property type="protein sequence ID" value="SDX44235.1"/>
    <property type="molecule type" value="Genomic_DNA"/>
</dbReference>
<name>A0A1H3BR20_9RHOB</name>
<reference evidence="6 7" key="1">
    <citation type="submission" date="2016-10" db="EMBL/GenBank/DDBJ databases">
        <authorList>
            <person name="de Groot N.N."/>
        </authorList>
    </citation>
    <scope>NUCLEOTIDE SEQUENCE [LARGE SCALE GENOMIC DNA]</scope>
    <source>
        <strain evidence="6 7">CGMCC 1.8894</strain>
    </source>
</reference>
<keyword evidence="2 5" id="KW-0732">Signal</keyword>
<proteinExistence type="inferred from homology"/>
<sequence length="226" mass="24547">MLPALRPLIAALMLVGVMPASVSAQGFDMGSQDRAIAVLDQERMYTMSLFGQRVRAEVQAAFQVLEQENQVLLAELSAREEELTELRATLNPEEFRTLADAFDTDVEQIRTSQDQKSREISSYQEREEQRFFAAASPLISALAREAGVQVLFDKRSVILSDPASDLTDQVVIRLNDLLGTGVENAEPPALIPDAGVPETGVPDVERPATGTPETTAPGAEAPRPGQ</sequence>
<dbReference type="Pfam" id="PF03938">
    <property type="entry name" value="OmpH"/>
    <property type="match status" value="1"/>
</dbReference>
<dbReference type="GO" id="GO:0051082">
    <property type="term" value="F:unfolded protein binding"/>
    <property type="evidence" value="ECO:0007669"/>
    <property type="project" value="InterPro"/>
</dbReference>
<dbReference type="GO" id="GO:0050821">
    <property type="term" value="P:protein stabilization"/>
    <property type="evidence" value="ECO:0007669"/>
    <property type="project" value="TreeGrafter"/>
</dbReference>
<dbReference type="OrthoDB" id="7868372at2"/>
<dbReference type="InterPro" id="IPR024930">
    <property type="entry name" value="Skp_dom_sf"/>
</dbReference>
<evidence type="ECO:0000256" key="4">
    <source>
        <dbReference type="SAM" id="MobiDB-lite"/>
    </source>
</evidence>
<feature type="chain" id="PRO_5011444756" evidence="5">
    <location>
        <begin position="25"/>
        <end position="226"/>
    </location>
</feature>
<accession>A0A1H3BR20</accession>
<dbReference type="AlphaFoldDB" id="A0A1H3BR20"/>
<dbReference type="Proteomes" id="UP000198539">
    <property type="component" value="Unassembled WGS sequence"/>
</dbReference>
<evidence type="ECO:0000256" key="3">
    <source>
        <dbReference type="SAM" id="Coils"/>
    </source>
</evidence>
<dbReference type="PANTHER" id="PTHR35089">
    <property type="entry name" value="CHAPERONE PROTEIN SKP"/>
    <property type="match status" value="1"/>
</dbReference>
<evidence type="ECO:0000256" key="2">
    <source>
        <dbReference type="ARBA" id="ARBA00022729"/>
    </source>
</evidence>
<comment type="similarity">
    <text evidence="1">Belongs to the Skp family.</text>
</comment>
<keyword evidence="3" id="KW-0175">Coiled coil</keyword>
<dbReference type="Gene3D" id="3.30.910.20">
    <property type="entry name" value="Skp domain"/>
    <property type="match status" value="1"/>
</dbReference>
<keyword evidence="7" id="KW-1185">Reference proteome</keyword>
<evidence type="ECO:0000313" key="6">
    <source>
        <dbReference type="EMBL" id="SDX44235.1"/>
    </source>
</evidence>
<feature type="compositionally biased region" description="Low complexity" evidence="4">
    <location>
        <begin position="207"/>
        <end position="226"/>
    </location>
</feature>
<evidence type="ECO:0000313" key="7">
    <source>
        <dbReference type="Proteomes" id="UP000198539"/>
    </source>
</evidence>
<protein>
    <submittedName>
        <fullName evidence="6">Periplasmic chaperone for outer membrane proteins Skp</fullName>
    </submittedName>
</protein>
<dbReference type="PANTHER" id="PTHR35089:SF1">
    <property type="entry name" value="CHAPERONE PROTEIN SKP"/>
    <property type="match status" value="1"/>
</dbReference>
<dbReference type="SMART" id="SM00935">
    <property type="entry name" value="OmpH"/>
    <property type="match status" value="1"/>
</dbReference>
<feature type="coiled-coil region" evidence="3">
    <location>
        <begin position="55"/>
        <end position="89"/>
    </location>
</feature>